<dbReference type="OrthoDB" id="7268744at2"/>
<evidence type="ECO:0008006" key="3">
    <source>
        <dbReference type="Google" id="ProtNLM"/>
    </source>
</evidence>
<sequence>MRQLPASTYAALKTATRHLVDETGGIDAAGACTRVGRATMAQYYSRDERNAAVYAPLDVIADLEAATGVPTITRQLARLAGYELVPALAGDAEAVAPSDAVRAALMMGASLSVGVGRYQQLAIEAAEDGNISPSELRQLEEALYTLSRIIHSAHDTVVRLRQNANPGAGKITIVGSEGAA</sequence>
<name>A0A420WGM6_9PROT</name>
<accession>A0A420WGM6</accession>
<dbReference type="AlphaFoldDB" id="A0A420WGM6"/>
<protein>
    <recommendedName>
        <fullName evidence="3">Phage regulatory protein CII</fullName>
    </recommendedName>
</protein>
<evidence type="ECO:0000313" key="2">
    <source>
        <dbReference type="Proteomes" id="UP000277424"/>
    </source>
</evidence>
<dbReference type="RefSeq" id="WP_121219765.1">
    <property type="nucleotide sequence ID" value="NZ_RBIG01000002.1"/>
</dbReference>
<reference evidence="1 2" key="1">
    <citation type="submission" date="2018-10" db="EMBL/GenBank/DDBJ databases">
        <title>Comparative analysis of microorganisms from saline springs in Andes Mountain Range, Colombia.</title>
        <authorList>
            <person name="Rubin E."/>
        </authorList>
    </citation>
    <scope>NUCLEOTIDE SEQUENCE [LARGE SCALE GENOMIC DNA]</scope>
    <source>
        <strain evidence="1 2">USBA 36</strain>
    </source>
</reference>
<evidence type="ECO:0000313" key="1">
    <source>
        <dbReference type="EMBL" id="RKQ70150.1"/>
    </source>
</evidence>
<organism evidence="1 2">
    <name type="scientific">Oceanibaculum indicum</name>
    <dbReference type="NCBI Taxonomy" id="526216"/>
    <lineage>
        <taxon>Bacteria</taxon>
        <taxon>Pseudomonadati</taxon>
        <taxon>Pseudomonadota</taxon>
        <taxon>Alphaproteobacteria</taxon>
        <taxon>Rhodospirillales</taxon>
        <taxon>Oceanibaculaceae</taxon>
        <taxon>Oceanibaculum</taxon>
    </lineage>
</organism>
<gene>
    <name evidence="1" type="ORF">BCL74_2090</name>
</gene>
<comment type="caution">
    <text evidence="1">The sequence shown here is derived from an EMBL/GenBank/DDBJ whole genome shotgun (WGS) entry which is preliminary data.</text>
</comment>
<dbReference type="EMBL" id="RBIG01000002">
    <property type="protein sequence ID" value="RKQ70150.1"/>
    <property type="molecule type" value="Genomic_DNA"/>
</dbReference>
<dbReference type="Proteomes" id="UP000277424">
    <property type="component" value="Unassembled WGS sequence"/>
</dbReference>
<proteinExistence type="predicted"/>